<evidence type="ECO:0000256" key="1">
    <source>
        <dbReference type="ARBA" id="ARBA00005173"/>
    </source>
</evidence>
<dbReference type="PANTHER" id="PTHR47378">
    <property type="entry name" value="DIVINYL CHLOROPHYLLIDE A 8-VINYL-REDUCTASE, CHLOROPLASTIC"/>
    <property type="match status" value="1"/>
</dbReference>
<dbReference type="EMBL" id="FXTT01000001">
    <property type="protein sequence ID" value="SMP09306.1"/>
    <property type="molecule type" value="Genomic_DNA"/>
</dbReference>
<keyword evidence="2" id="KW-0521">NADP</keyword>
<evidence type="ECO:0000256" key="2">
    <source>
        <dbReference type="ARBA" id="ARBA00022857"/>
    </source>
</evidence>
<dbReference type="EC" id="1.3.1.75" evidence="6"/>
<evidence type="ECO:0000256" key="4">
    <source>
        <dbReference type="ARBA" id="ARBA00023002"/>
    </source>
</evidence>
<sequence length="338" mass="36598">MDVDTGDARPSAPQISTPARVLLFGGTGTIGQAVLSELSARGHQVTCVGRPRSAQPDAAMPPGTKLLPADISDEEILRNQIFNSEPFDAVISCLASRTGTPADAWAIDYKANSTLLKIAKDVGVPQFILLSAICVQKPKLEFQKAKLAFEAELTTSGLTYSIIRPTAYFKSLSGQLNRLKAGKPFLVFGNGRLTACKPISNRDLAAFISDCLIKPALQDRILPIGGPGDALTPLDQGELLFEKLKLAPKFRQVPPKLLTTIANGLSLGGYLVPSLKAKAELARIGHYYATESMLVWDEKTRRYDANATQAYGTETLSDHYERLVSGEIADERRDHAVF</sequence>
<keyword evidence="11" id="KW-1185">Reference proteome</keyword>
<feature type="domain" description="NAD(P)-binding" evidence="9">
    <location>
        <begin position="25"/>
        <end position="214"/>
    </location>
</feature>
<evidence type="ECO:0000256" key="3">
    <source>
        <dbReference type="ARBA" id="ARBA00022946"/>
    </source>
</evidence>
<dbReference type="CDD" id="cd05243">
    <property type="entry name" value="SDR_a5"/>
    <property type="match status" value="1"/>
</dbReference>
<evidence type="ECO:0000313" key="11">
    <source>
        <dbReference type="Proteomes" id="UP001157914"/>
    </source>
</evidence>
<dbReference type="SUPFAM" id="SSF51735">
    <property type="entry name" value="NAD(P)-binding Rossmann-fold domains"/>
    <property type="match status" value="1"/>
</dbReference>
<keyword evidence="3" id="KW-0809">Transit peptide</keyword>
<keyword evidence="5" id="KW-0149">Chlorophyll biosynthesis</keyword>
<organism evidence="10 11">
    <name type="scientific">Roseibium denhamense</name>
    <dbReference type="NCBI Taxonomy" id="76305"/>
    <lineage>
        <taxon>Bacteria</taxon>
        <taxon>Pseudomonadati</taxon>
        <taxon>Pseudomonadota</taxon>
        <taxon>Alphaproteobacteria</taxon>
        <taxon>Hyphomicrobiales</taxon>
        <taxon>Stappiaceae</taxon>
        <taxon>Roseibium</taxon>
    </lineage>
</organism>
<evidence type="ECO:0000313" key="10">
    <source>
        <dbReference type="EMBL" id="SMP09306.1"/>
    </source>
</evidence>
<comment type="caution">
    <text evidence="10">The sequence shown here is derived from an EMBL/GenBank/DDBJ whole genome shotgun (WGS) entry which is preliminary data.</text>
</comment>
<dbReference type="PANTHER" id="PTHR47378:SF1">
    <property type="entry name" value="DIVINYL CHLOROPHYLLIDE A 8-VINYL-REDUCTASE, CHLOROPLASTIC"/>
    <property type="match status" value="1"/>
</dbReference>
<evidence type="ECO:0000256" key="5">
    <source>
        <dbReference type="ARBA" id="ARBA00023171"/>
    </source>
</evidence>
<name>A0ABY1NHJ8_9HYPH</name>
<evidence type="ECO:0000256" key="7">
    <source>
        <dbReference type="ARBA" id="ARBA00024089"/>
    </source>
</evidence>
<proteinExistence type="predicted"/>
<dbReference type="InterPro" id="IPR016040">
    <property type="entry name" value="NAD(P)-bd_dom"/>
</dbReference>
<dbReference type="InterPro" id="IPR036291">
    <property type="entry name" value="NAD(P)-bd_dom_sf"/>
</dbReference>
<dbReference type="Pfam" id="PF13460">
    <property type="entry name" value="NAD_binding_10"/>
    <property type="match status" value="1"/>
</dbReference>
<keyword evidence="4" id="KW-0560">Oxidoreductase</keyword>
<accession>A0ABY1NHJ8</accession>
<dbReference type="Proteomes" id="UP001157914">
    <property type="component" value="Unassembled WGS sequence"/>
</dbReference>
<evidence type="ECO:0000256" key="8">
    <source>
        <dbReference type="ARBA" id="ARBA00049498"/>
    </source>
</evidence>
<comment type="catalytic activity">
    <reaction evidence="8">
        <text>protochlorophyllide a + NADP(+) = 3,8-divinyl protochlorophyllide a + NADPH + H(+)</text>
        <dbReference type="Rhea" id="RHEA:48884"/>
        <dbReference type="ChEBI" id="CHEBI:15378"/>
        <dbReference type="ChEBI" id="CHEBI:57783"/>
        <dbReference type="ChEBI" id="CHEBI:58349"/>
        <dbReference type="ChEBI" id="CHEBI:58632"/>
        <dbReference type="ChEBI" id="CHEBI:83350"/>
        <dbReference type="EC" id="1.3.1.75"/>
    </reaction>
</comment>
<dbReference type="Gene3D" id="3.40.50.720">
    <property type="entry name" value="NAD(P)-binding Rossmann-like Domain"/>
    <property type="match status" value="1"/>
</dbReference>
<evidence type="ECO:0000256" key="6">
    <source>
        <dbReference type="ARBA" id="ARBA00024059"/>
    </source>
</evidence>
<comment type="pathway">
    <text evidence="1">Porphyrin-containing compound metabolism; chlorophyll biosynthesis.</text>
</comment>
<reference evidence="10 11" key="1">
    <citation type="submission" date="2017-05" db="EMBL/GenBank/DDBJ databases">
        <authorList>
            <person name="Varghese N."/>
            <person name="Submissions S."/>
        </authorList>
    </citation>
    <scope>NUCLEOTIDE SEQUENCE [LARGE SCALE GENOMIC DNA]</scope>
    <source>
        <strain evidence="10 11">DSM 15949</strain>
    </source>
</reference>
<protein>
    <recommendedName>
        <fullName evidence="7">Divinyl chlorophyllide a 8-vinyl-reductase, chloroplastic</fullName>
        <ecNumber evidence="6">1.3.1.75</ecNumber>
    </recommendedName>
</protein>
<gene>
    <name evidence="10" type="ORF">SAMN06265374_1089</name>
</gene>
<evidence type="ECO:0000259" key="9">
    <source>
        <dbReference type="Pfam" id="PF13460"/>
    </source>
</evidence>
<dbReference type="InterPro" id="IPR044201">
    <property type="entry name" value="DVR-like"/>
</dbReference>